<proteinExistence type="predicted"/>
<dbReference type="EMBL" id="JAEPRB010000121">
    <property type="protein sequence ID" value="KAG2221043.1"/>
    <property type="molecule type" value="Genomic_DNA"/>
</dbReference>
<evidence type="ECO:0000313" key="3">
    <source>
        <dbReference type="EMBL" id="KAG2221043.1"/>
    </source>
</evidence>
<accession>A0A8H7S2M7</accession>
<protein>
    <submittedName>
        <fullName evidence="3">Uncharacterized protein</fullName>
    </submittedName>
</protein>
<evidence type="ECO:0000256" key="1">
    <source>
        <dbReference type="SAM" id="Coils"/>
    </source>
</evidence>
<keyword evidence="1" id="KW-0175">Coiled coil</keyword>
<dbReference type="OrthoDB" id="10338080at2759"/>
<name>A0A8H7S2M7_9FUNG</name>
<gene>
    <name evidence="3" type="ORF">INT45_009292</name>
</gene>
<evidence type="ECO:0000256" key="2">
    <source>
        <dbReference type="SAM" id="MobiDB-lite"/>
    </source>
</evidence>
<reference evidence="3 4" key="1">
    <citation type="submission" date="2020-12" db="EMBL/GenBank/DDBJ databases">
        <title>Metabolic potential, ecology and presence of endohyphal bacteria is reflected in genomic diversity of Mucoromycotina.</title>
        <authorList>
            <person name="Muszewska A."/>
            <person name="Okrasinska A."/>
            <person name="Steczkiewicz K."/>
            <person name="Drgas O."/>
            <person name="Orlowska M."/>
            <person name="Perlinska-Lenart U."/>
            <person name="Aleksandrzak-Piekarczyk T."/>
            <person name="Szatraj K."/>
            <person name="Zielenkiewicz U."/>
            <person name="Pilsyk S."/>
            <person name="Malc E."/>
            <person name="Mieczkowski P."/>
            <person name="Kruszewska J.S."/>
            <person name="Biernat P."/>
            <person name="Pawlowska J."/>
        </authorList>
    </citation>
    <scope>NUCLEOTIDE SEQUENCE [LARGE SCALE GENOMIC DNA]</scope>
    <source>
        <strain evidence="3 4">CBS 142.35</strain>
    </source>
</reference>
<dbReference type="Proteomes" id="UP000646827">
    <property type="component" value="Unassembled WGS sequence"/>
</dbReference>
<organism evidence="3 4">
    <name type="scientific">Circinella minor</name>
    <dbReference type="NCBI Taxonomy" id="1195481"/>
    <lineage>
        <taxon>Eukaryota</taxon>
        <taxon>Fungi</taxon>
        <taxon>Fungi incertae sedis</taxon>
        <taxon>Mucoromycota</taxon>
        <taxon>Mucoromycotina</taxon>
        <taxon>Mucoromycetes</taxon>
        <taxon>Mucorales</taxon>
        <taxon>Lichtheimiaceae</taxon>
        <taxon>Circinella</taxon>
    </lineage>
</organism>
<evidence type="ECO:0000313" key="4">
    <source>
        <dbReference type="Proteomes" id="UP000646827"/>
    </source>
</evidence>
<sequence>MAPQQQQQQQEKKYESLTFKQTLQLLDQCQHMVTSQRDTYKNQLDTNRHVSQTHLTQIQHLKNQVQLADKKMAALKQLNARLGNENNSLQAQLSSHSNLVSKDSNNYERLRQLVMKNVLDLPSGQDALLKDEELVKRINIRFQEQNKQVSKLKTATADLYNQLTTEKEAAAAAAAAPMAPSINQNGSYAITHQQLVEMNRIKKEMQEKISEQNHQLNKLQIQNKTLLAQATEVGRVAADNIELRTETDRMKGDIAVYKANIVALKTAKNVAVEEQKELKEEVQRWKEEAEKAKKERDVTRETLQLAVRNISNAGREALKEAESKITQYKDVLDEQERRYNQLASSKSARQSSEDLSIQKKIKDFQNTENQLREANNHYKAVIAELRLKLSEYKRTLSMERDAFQNSPLTTSYNKRSYPNENFPEPYSKKPRN</sequence>
<keyword evidence="4" id="KW-1185">Reference proteome</keyword>
<dbReference type="AlphaFoldDB" id="A0A8H7S2M7"/>
<feature type="compositionally biased region" description="Polar residues" evidence="2">
    <location>
        <begin position="403"/>
        <end position="419"/>
    </location>
</feature>
<feature type="coiled-coil region" evidence="1">
    <location>
        <begin position="195"/>
        <end position="229"/>
    </location>
</feature>
<comment type="caution">
    <text evidence="3">The sequence shown here is derived from an EMBL/GenBank/DDBJ whole genome shotgun (WGS) entry which is preliminary data.</text>
</comment>
<feature type="region of interest" description="Disordered" evidence="2">
    <location>
        <begin position="398"/>
        <end position="432"/>
    </location>
</feature>
<feature type="coiled-coil region" evidence="1">
    <location>
        <begin position="58"/>
        <end position="92"/>
    </location>
</feature>